<dbReference type="GO" id="GO:0042450">
    <property type="term" value="P:L-arginine biosynthetic process via ornithine"/>
    <property type="evidence" value="ECO:0007669"/>
    <property type="project" value="UniProtKB-UniRule"/>
</dbReference>
<evidence type="ECO:0000259" key="8">
    <source>
        <dbReference type="SMART" id="SM00859"/>
    </source>
</evidence>
<dbReference type="PANTHER" id="PTHR32338">
    <property type="entry name" value="N-ACETYL-GAMMA-GLUTAMYL-PHOSPHATE REDUCTASE, CHLOROPLASTIC-RELATED-RELATED"/>
    <property type="match status" value="1"/>
</dbReference>
<keyword evidence="5 7" id="KW-0560">Oxidoreductase</keyword>
<name>A0AA37BS13_9ARCH</name>
<dbReference type="Pfam" id="PF01118">
    <property type="entry name" value="Semialdhyde_dh"/>
    <property type="match status" value="1"/>
</dbReference>
<dbReference type="Proteomes" id="UP000632195">
    <property type="component" value="Unassembled WGS sequence"/>
</dbReference>
<sequence>MVSVGVVGASGYVGGEILRLLLQHGGVDVTLATSRTMKGEYVFKAHPNLKGFTELKFTDDDPVTAASKVDLLFLSVPHGSSVKVTPEIVEMGTRLIDMTGDFRLKDPSLYPIWYGFEHPAPDLLPRFVYGLPETHREEIRNARFVANPGCIASSTIYSLLPFARSGMINDVTVVDAKTGSSASGNAANRASVYSERYNSIRPYRAAGHRHTAEIEQELSQHAGRKVKVALSAHAVNMVRGIQTTSSVFTDREVAEVDVWKIMRQTYRGEPFVRFIRDRDGVYRLPDPKITVGSNFVDIGFEIDRHTGRVVVISTIDNLIKGAAGNSVHSMNLMLGFPETQGLSTIPLHPA</sequence>
<evidence type="ECO:0000313" key="9">
    <source>
        <dbReference type="EMBL" id="GGM75835.1"/>
    </source>
</evidence>
<dbReference type="InterPro" id="IPR000534">
    <property type="entry name" value="Semialdehyde_DH_NAD-bd"/>
</dbReference>
<reference evidence="9" key="2">
    <citation type="submission" date="2022-09" db="EMBL/GenBank/DDBJ databases">
        <authorList>
            <person name="Sun Q."/>
            <person name="Ohkuma M."/>
        </authorList>
    </citation>
    <scope>NUCLEOTIDE SEQUENCE</scope>
    <source>
        <strain evidence="9">JCM 13583</strain>
    </source>
</reference>
<keyword evidence="6 7" id="KW-0457">Lysine biosynthesis</keyword>
<comment type="function">
    <text evidence="7">Involved in both the arginine and lysine biosynthetic pathways.</text>
</comment>
<feature type="active site" evidence="7">
    <location>
        <position position="150"/>
    </location>
</feature>
<proteinExistence type="inferred from homology"/>
<keyword evidence="4 7" id="KW-0521">NADP</keyword>
<accession>A0AA37BS13</accession>
<dbReference type="Gene3D" id="3.40.50.720">
    <property type="entry name" value="NAD(P)-binding Rossmann-like Domain"/>
    <property type="match status" value="1"/>
</dbReference>
<dbReference type="InterPro" id="IPR036291">
    <property type="entry name" value="NAD(P)-bd_dom_sf"/>
</dbReference>
<evidence type="ECO:0000256" key="7">
    <source>
        <dbReference type="HAMAP-Rule" id="MF_02083"/>
    </source>
</evidence>
<dbReference type="EC" id="1.2.1.103" evidence="7"/>
<dbReference type="GO" id="GO:0003942">
    <property type="term" value="F:N-acetyl-gamma-glutamyl-phosphate reductase activity"/>
    <property type="evidence" value="ECO:0007669"/>
    <property type="project" value="InterPro"/>
</dbReference>
<dbReference type="AlphaFoldDB" id="A0AA37BS13"/>
<dbReference type="GO" id="GO:0019878">
    <property type="term" value="P:lysine biosynthetic process via aminoadipic acid"/>
    <property type="evidence" value="ECO:0007669"/>
    <property type="project" value="UniProtKB-UniRule"/>
</dbReference>
<dbReference type="GO" id="GO:0005737">
    <property type="term" value="C:cytoplasm"/>
    <property type="evidence" value="ECO:0007669"/>
    <property type="project" value="UniProtKB-SubCell"/>
</dbReference>
<dbReference type="EMBL" id="BMNY01000002">
    <property type="protein sequence ID" value="GGM75835.1"/>
    <property type="molecule type" value="Genomic_DNA"/>
</dbReference>
<keyword evidence="10" id="KW-1185">Reference proteome</keyword>
<feature type="binding site" evidence="7">
    <location>
        <position position="317"/>
    </location>
    <ligand>
        <name>NADP(+)</name>
        <dbReference type="ChEBI" id="CHEBI:58349"/>
    </ligand>
</feature>
<comment type="caution">
    <text evidence="9">The sequence shown here is derived from an EMBL/GenBank/DDBJ whole genome shotgun (WGS) entry which is preliminary data.</text>
</comment>
<dbReference type="NCBIfam" id="TIGR01850">
    <property type="entry name" value="argC"/>
    <property type="match status" value="1"/>
</dbReference>
<feature type="binding site" evidence="7">
    <location>
        <begin position="10"/>
        <end position="13"/>
    </location>
    <ligand>
        <name>NADP(+)</name>
        <dbReference type="ChEBI" id="CHEBI:58349"/>
    </ligand>
</feature>
<comment type="similarity">
    <text evidence="7">Belongs to the NAGSA dehydrogenase family. Type 1 subfamily. LysY sub-subfamily.</text>
</comment>
<dbReference type="CDD" id="cd23939">
    <property type="entry name" value="AGPR_1_C_LysY"/>
    <property type="match status" value="1"/>
</dbReference>
<protein>
    <recommendedName>
        <fullName evidence="7">Putative [LysW]-L-2-aminoadipate/[LysW]-L-glutamate phosphate reductase</fullName>
        <ecNumber evidence="7">1.2.1.103</ecNumber>
        <ecNumber evidence="7">1.2.1.106</ecNumber>
    </recommendedName>
</protein>
<dbReference type="SUPFAM" id="SSF51735">
    <property type="entry name" value="NAD(P)-binding Rossmann-fold domains"/>
    <property type="match status" value="1"/>
</dbReference>
<evidence type="ECO:0000256" key="6">
    <source>
        <dbReference type="ARBA" id="ARBA00023154"/>
    </source>
</evidence>
<dbReference type="PANTHER" id="PTHR32338:SF11">
    <property type="entry name" value="[LYSW]-L-2-AMINOADIPATE_[LYSW]-L-GLUTAMATE PHOSPHATE REDUCTASE-RELATED"/>
    <property type="match status" value="1"/>
</dbReference>
<evidence type="ECO:0000256" key="3">
    <source>
        <dbReference type="ARBA" id="ARBA00022605"/>
    </source>
</evidence>
<dbReference type="RefSeq" id="WP_229657561.1">
    <property type="nucleotide sequence ID" value="NZ_BMNY01000002.1"/>
</dbReference>
<dbReference type="HAMAP" id="MF_00150">
    <property type="entry name" value="ArgC_type1"/>
    <property type="match status" value="1"/>
</dbReference>
<dbReference type="CDD" id="cd17895">
    <property type="entry name" value="AGPR_1_N"/>
    <property type="match status" value="1"/>
</dbReference>
<gene>
    <name evidence="7" type="primary">lysY</name>
    <name evidence="9" type="ORF">GCM10007108_12180</name>
</gene>
<dbReference type="SMART" id="SM00859">
    <property type="entry name" value="Semialdhyde_dh"/>
    <property type="match status" value="1"/>
</dbReference>
<dbReference type="GO" id="GO:0051287">
    <property type="term" value="F:NAD binding"/>
    <property type="evidence" value="ECO:0007669"/>
    <property type="project" value="InterPro"/>
</dbReference>
<evidence type="ECO:0000313" key="10">
    <source>
        <dbReference type="Proteomes" id="UP000632195"/>
    </source>
</evidence>
<feature type="domain" description="Semialdehyde dehydrogenase NAD-binding" evidence="8">
    <location>
        <begin position="3"/>
        <end position="142"/>
    </location>
</feature>
<comment type="caution">
    <text evidence="7">Lacks conserved residue(s) required for the propagation of feature annotation.</text>
</comment>
<dbReference type="GO" id="GO:0070401">
    <property type="term" value="F:NADP+ binding"/>
    <property type="evidence" value="ECO:0007669"/>
    <property type="project" value="InterPro"/>
</dbReference>
<evidence type="ECO:0000256" key="4">
    <source>
        <dbReference type="ARBA" id="ARBA00022857"/>
    </source>
</evidence>
<dbReference type="InterPro" id="IPR058924">
    <property type="entry name" value="AGPR_dimerisation_dom"/>
</dbReference>
<keyword evidence="1 7" id="KW-0963">Cytoplasm</keyword>
<dbReference type="Gene3D" id="3.30.360.10">
    <property type="entry name" value="Dihydrodipicolinate Reductase, domain 2"/>
    <property type="match status" value="1"/>
</dbReference>
<dbReference type="InterPro" id="IPR050085">
    <property type="entry name" value="AGPR"/>
</dbReference>
<comment type="pathway">
    <text evidence="7">Amino-acid biosynthesis; L-arginine biosynthesis.</text>
</comment>
<dbReference type="EC" id="1.2.1.106" evidence="7"/>
<comment type="catalytic activity">
    <reaction evidence="7">
        <text>[amino-group carrier protein]-C-terminal-N-(1-carboxy-5-oxopentan-1-yl)-L-glutamine + phosphate + NADP(+) = [amino-group carrier protein]-C-terminal-N-(1-carboxy-5-phosphooxy-5-oxopentan-1-yl)-L-glutamine + NADPH + H(+)</text>
        <dbReference type="Rhea" id="RHEA:41948"/>
        <dbReference type="Rhea" id="RHEA-COMP:9712"/>
        <dbReference type="Rhea" id="RHEA-COMP:9714"/>
        <dbReference type="ChEBI" id="CHEBI:15378"/>
        <dbReference type="ChEBI" id="CHEBI:43474"/>
        <dbReference type="ChEBI" id="CHEBI:57783"/>
        <dbReference type="ChEBI" id="CHEBI:58349"/>
        <dbReference type="ChEBI" id="CHEBI:78499"/>
        <dbReference type="ChEBI" id="CHEBI:78501"/>
        <dbReference type="EC" id="1.2.1.103"/>
    </reaction>
</comment>
<evidence type="ECO:0000256" key="2">
    <source>
        <dbReference type="ARBA" id="ARBA00022571"/>
    </source>
</evidence>
<dbReference type="InterPro" id="IPR037535">
    <property type="entry name" value="LysY"/>
</dbReference>
<keyword evidence="3 7" id="KW-0028">Amino-acid biosynthesis</keyword>
<comment type="pathway">
    <text evidence="7">Amino-acid biosynthesis; L-lysine biosynthesis via AAA pathway; L-lysine from L-alpha-aminoadipate (Thermus route): step 3/5.</text>
</comment>
<reference evidence="9" key="1">
    <citation type="journal article" date="2014" name="Int. J. Syst. Evol. Microbiol.">
        <title>Complete genome sequence of Corynebacterium casei LMG S-19264T (=DSM 44701T), isolated from a smear-ripened cheese.</title>
        <authorList>
            <consortium name="US DOE Joint Genome Institute (JGI-PGF)"/>
            <person name="Walter F."/>
            <person name="Albersmeier A."/>
            <person name="Kalinowski J."/>
            <person name="Ruckert C."/>
        </authorList>
    </citation>
    <scope>NUCLEOTIDE SEQUENCE</scope>
    <source>
        <strain evidence="9">JCM 13583</strain>
    </source>
</reference>
<evidence type="ECO:0000256" key="5">
    <source>
        <dbReference type="ARBA" id="ARBA00023002"/>
    </source>
</evidence>
<comment type="subcellular location">
    <subcellularLocation>
        <location evidence="7">Cytoplasm</location>
    </subcellularLocation>
</comment>
<dbReference type="SUPFAM" id="SSF55347">
    <property type="entry name" value="Glyceraldehyde-3-phosphate dehydrogenase-like, C-terminal domain"/>
    <property type="match status" value="1"/>
</dbReference>
<dbReference type="InterPro" id="IPR000706">
    <property type="entry name" value="AGPR_type-1"/>
</dbReference>
<keyword evidence="2 7" id="KW-0055">Arginine biosynthesis</keyword>
<evidence type="ECO:0000256" key="1">
    <source>
        <dbReference type="ARBA" id="ARBA00022490"/>
    </source>
</evidence>
<organism evidence="9 10">
    <name type="scientific">Thermogymnomonas acidicola</name>
    <dbReference type="NCBI Taxonomy" id="399579"/>
    <lineage>
        <taxon>Archaea</taxon>
        <taxon>Methanobacteriati</taxon>
        <taxon>Thermoplasmatota</taxon>
        <taxon>Thermoplasmata</taxon>
        <taxon>Thermoplasmatales</taxon>
        <taxon>Thermogymnomonas</taxon>
    </lineage>
</organism>
<comment type="catalytic activity">
    <reaction evidence="7">
        <text>[amino-group carrier protein]-C-terminal-gamma-(L-glutamyl-5-semialdehyde)-L-glutamate + phosphate + NADP(+) = [amino-group carrier protein]-C-terminal-gamma-(5-phospho-L-glutamyl)-L-glutamate + NADPH + H(+)</text>
        <dbReference type="Rhea" id="RHEA:52668"/>
        <dbReference type="Rhea" id="RHEA-COMP:13313"/>
        <dbReference type="Rhea" id="RHEA-COMP:13327"/>
        <dbReference type="ChEBI" id="CHEBI:15378"/>
        <dbReference type="ChEBI" id="CHEBI:43474"/>
        <dbReference type="ChEBI" id="CHEBI:57783"/>
        <dbReference type="ChEBI" id="CHEBI:58349"/>
        <dbReference type="ChEBI" id="CHEBI:136717"/>
        <dbReference type="ChEBI" id="CHEBI:136761"/>
        <dbReference type="EC" id="1.2.1.106"/>
    </reaction>
</comment>
<dbReference type="Pfam" id="PF22698">
    <property type="entry name" value="Semialdhyde_dhC_1"/>
    <property type="match status" value="1"/>
</dbReference>
<dbReference type="HAMAP" id="MF_02083">
    <property type="entry name" value="LysY"/>
    <property type="match status" value="1"/>
</dbReference>